<name>A0AAD6UQV5_9AGAR</name>
<evidence type="ECO:0000313" key="4">
    <source>
        <dbReference type="Proteomes" id="UP001219525"/>
    </source>
</evidence>
<feature type="compositionally biased region" description="Pro residues" evidence="1">
    <location>
        <begin position="466"/>
        <end position="485"/>
    </location>
</feature>
<feature type="compositionally biased region" description="Low complexity" evidence="1">
    <location>
        <begin position="431"/>
        <end position="441"/>
    </location>
</feature>
<keyword evidence="2" id="KW-0472">Membrane</keyword>
<feature type="transmembrane region" description="Helical" evidence="2">
    <location>
        <begin position="9"/>
        <end position="30"/>
    </location>
</feature>
<feature type="compositionally biased region" description="Pro residues" evidence="1">
    <location>
        <begin position="346"/>
        <end position="362"/>
    </location>
</feature>
<feature type="compositionally biased region" description="Polar residues" evidence="1">
    <location>
        <begin position="244"/>
        <end position="259"/>
    </location>
</feature>
<evidence type="ECO:0000313" key="3">
    <source>
        <dbReference type="EMBL" id="KAJ7192744.1"/>
    </source>
</evidence>
<feature type="compositionally biased region" description="Pro residues" evidence="1">
    <location>
        <begin position="178"/>
        <end position="193"/>
    </location>
</feature>
<protein>
    <submittedName>
        <fullName evidence="3">Uncharacterized protein</fullName>
    </submittedName>
</protein>
<feature type="region of interest" description="Disordered" evidence="1">
    <location>
        <begin position="331"/>
        <end position="501"/>
    </location>
</feature>
<keyword evidence="4" id="KW-1185">Reference proteome</keyword>
<feature type="compositionally biased region" description="Low complexity" evidence="1">
    <location>
        <begin position="383"/>
        <end position="395"/>
    </location>
</feature>
<accession>A0AAD6UQV5</accession>
<keyword evidence="2" id="KW-1133">Transmembrane helix</keyword>
<evidence type="ECO:0000256" key="2">
    <source>
        <dbReference type="SAM" id="Phobius"/>
    </source>
</evidence>
<feature type="region of interest" description="Disordered" evidence="1">
    <location>
        <begin position="142"/>
        <end position="260"/>
    </location>
</feature>
<sequence>MSYIRKESLAWWIVANLACLVYLFLLPTTLSSSTSHLTLISSFGQLQTMGAAQSAAEGAAQAAVTDIEGAAGTVETDVAGAAQAAASDVEGAAGTVETDVEGAAQAAATDIEGAAGTVETDIEGAAGTVETDIEGAAHGVETALFPPPTHTSTTAATQPPPTTTAVAPTQGTSTSPPQATPPPPPPTAAPAPPASSSAPSSAGPAAPAPAPVESAIASASDPAIPQSDPFPAFITASLDPSPATPSSGSTQEAESSANGSKHVPVEILVIVPVLGIAALVAAFIAYRLRRRRTARVQQQSFTELGGSSRTSMSQFLTSVVSLPGTQTFATEAAAGSETRTPSPRAGTPPRPATDPFRTPPSAPTLHIPDTGTRWQPDPLGPYTDTPTSTSTSTLSAGPRHPSRLSVSPSVSPSSISVYSDPDDKGYLSDVEPSAAEAAAPTESDHTAAGAAALSRVPTFATVDPSPRSPPPYDSSWQPPPVPRLPPAGARASRPLPRPQST</sequence>
<feature type="compositionally biased region" description="Low complexity" evidence="1">
    <location>
        <begin position="405"/>
        <end position="419"/>
    </location>
</feature>
<dbReference type="Proteomes" id="UP001219525">
    <property type="component" value="Unassembled WGS sequence"/>
</dbReference>
<dbReference type="AlphaFoldDB" id="A0AAD6UQV5"/>
<feature type="compositionally biased region" description="Low complexity" evidence="1">
    <location>
        <begin position="194"/>
        <end position="229"/>
    </location>
</feature>
<reference evidence="3" key="1">
    <citation type="submission" date="2023-03" db="EMBL/GenBank/DDBJ databases">
        <title>Massive genome expansion in bonnet fungi (Mycena s.s.) driven by repeated elements and novel gene families across ecological guilds.</title>
        <authorList>
            <consortium name="Lawrence Berkeley National Laboratory"/>
            <person name="Harder C.B."/>
            <person name="Miyauchi S."/>
            <person name="Viragh M."/>
            <person name="Kuo A."/>
            <person name="Thoen E."/>
            <person name="Andreopoulos B."/>
            <person name="Lu D."/>
            <person name="Skrede I."/>
            <person name="Drula E."/>
            <person name="Henrissat B."/>
            <person name="Morin E."/>
            <person name="Kohler A."/>
            <person name="Barry K."/>
            <person name="LaButti K."/>
            <person name="Morin E."/>
            <person name="Salamov A."/>
            <person name="Lipzen A."/>
            <person name="Mereny Z."/>
            <person name="Hegedus B."/>
            <person name="Baldrian P."/>
            <person name="Stursova M."/>
            <person name="Weitz H."/>
            <person name="Taylor A."/>
            <person name="Grigoriev I.V."/>
            <person name="Nagy L.G."/>
            <person name="Martin F."/>
            <person name="Kauserud H."/>
        </authorList>
    </citation>
    <scope>NUCLEOTIDE SEQUENCE</scope>
    <source>
        <strain evidence="3">9144</strain>
    </source>
</reference>
<comment type="caution">
    <text evidence="3">The sequence shown here is derived from an EMBL/GenBank/DDBJ whole genome shotgun (WGS) entry which is preliminary data.</text>
</comment>
<proteinExistence type="predicted"/>
<keyword evidence="2" id="KW-0812">Transmembrane</keyword>
<feature type="compositionally biased region" description="Low complexity" evidence="1">
    <location>
        <begin position="150"/>
        <end position="177"/>
    </location>
</feature>
<dbReference type="EMBL" id="JARJCW010000116">
    <property type="protein sequence ID" value="KAJ7192744.1"/>
    <property type="molecule type" value="Genomic_DNA"/>
</dbReference>
<gene>
    <name evidence="3" type="ORF">GGX14DRAFT_594112</name>
</gene>
<organism evidence="3 4">
    <name type="scientific">Mycena pura</name>
    <dbReference type="NCBI Taxonomy" id="153505"/>
    <lineage>
        <taxon>Eukaryota</taxon>
        <taxon>Fungi</taxon>
        <taxon>Dikarya</taxon>
        <taxon>Basidiomycota</taxon>
        <taxon>Agaricomycotina</taxon>
        <taxon>Agaricomycetes</taxon>
        <taxon>Agaricomycetidae</taxon>
        <taxon>Agaricales</taxon>
        <taxon>Marasmiineae</taxon>
        <taxon>Mycenaceae</taxon>
        <taxon>Mycena</taxon>
    </lineage>
</organism>
<evidence type="ECO:0000256" key="1">
    <source>
        <dbReference type="SAM" id="MobiDB-lite"/>
    </source>
</evidence>
<feature type="transmembrane region" description="Helical" evidence="2">
    <location>
        <begin position="267"/>
        <end position="286"/>
    </location>
</feature>